<protein>
    <recommendedName>
        <fullName evidence="6">UPF3 domain-containing protein</fullName>
    </recommendedName>
</protein>
<evidence type="ECO:0000256" key="1">
    <source>
        <dbReference type="ARBA" id="ARBA00004123"/>
    </source>
</evidence>
<dbReference type="PANTHER" id="PTHR13112">
    <property type="entry name" value="UPF3 REGULATOR OF NONSENSE TRANSCRIPTS-LIKE PROTEIN"/>
    <property type="match status" value="1"/>
</dbReference>
<feature type="compositionally biased region" description="Basic residues" evidence="5">
    <location>
        <begin position="167"/>
        <end position="178"/>
    </location>
</feature>
<comment type="caution">
    <text evidence="7">The sequence shown here is derived from an EMBL/GenBank/DDBJ whole genome shotgun (WGS) entry which is preliminary data.</text>
</comment>
<reference evidence="7" key="1">
    <citation type="submission" date="2020-05" db="EMBL/GenBank/DDBJ databases">
        <title>WGS assembly of Corymbia citriodora subspecies variegata.</title>
        <authorList>
            <person name="Barry K."/>
            <person name="Hundley H."/>
            <person name="Shu S."/>
            <person name="Jenkins J."/>
            <person name="Grimwood J."/>
            <person name="Baten A."/>
        </authorList>
    </citation>
    <scope>NUCLEOTIDE SEQUENCE</scope>
    <source>
        <strain evidence="7">CV2-018</strain>
    </source>
</reference>
<dbReference type="Proteomes" id="UP000806378">
    <property type="component" value="Unassembled WGS sequence"/>
</dbReference>
<dbReference type="GO" id="GO:0005730">
    <property type="term" value="C:nucleolus"/>
    <property type="evidence" value="ECO:0007669"/>
    <property type="project" value="TreeGrafter"/>
</dbReference>
<dbReference type="OrthoDB" id="18087at2759"/>
<proteinExistence type="inferred from homology"/>
<dbReference type="Pfam" id="PF03467">
    <property type="entry name" value="Smg4_UPF3"/>
    <property type="match status" value="1"/>
</dbReference>
<evidence type="ECO:0000313" key="7">
    <source>
        <dbReference type="EMBL" id="KAF7850649.1"/>
    </source>
</evidence>
<dbReference type="SUPFAM" id="SSF54928">
    <property type="entry name" value="RNA-binding domain, RBD"/>
    <property type="match status" value="1"/>
</dbReference>
<dbReference type="InterPro" id="IPR035979">
    <property type="entry name" value="RBD_domain_sf"/>
</dbReference>
<evidence type="ECO:0000256" key="2">
    <source>
        <dbReference type="ARBA" id="ARBA00005991"/>
    </source>
</evidence>
<dbReference type="EMBL" id="MU089593">
    <property type="protein sequence ID" value="KAF7850649.1"/>
    <property type="molecule type" value="Genomic_DNA"/>
</dbReference>
<accession>A0A8T0CWU7</accession>
<dbReference type="Gene3D" id="3.30.70.330">
    <property type="match status" value="1"/>
</dbReference>
<comment type="similarity">
    <text evidence="2">Belongs to the RENT3 family.</text>
</comment>
<evidence type="ECO:0000259" key="6">
    <source>
        <dbReference type="Pfam" id="PF03467"/>
    </source>
</evidence>
<organism evidence="7 8">
    <name type="scientific">Corymbia citriodora subsp. variegata</name>
    <dbReference type="NCBI Taxonomy" id="360336"/>
    <lineage>
        <taxon>Eukaryota</taxon>
        <taxon>Viridiplantae</taxon>
        <taxon>Streptophyta</taxon>
        <taxon>Embryophyta</taxon>
        <taxon>Tracheophyta</taxon>
        <taxon>Spermatophyta</taxon>
        <taxon>Magnoliopsida</taxon>
        <taxon>eudicotyledons</taxon>
        <taxon>Gunneridae</taxon>
        <taxon>Pentapetalae</taxon>
        <taxon>rosids</taxon>
        <taxon>malvids</taxon>
        <taxon>Myrtales</taxon>
        <taxon>Myrtaceae</taxon>
        <taxon>Myrtoideae</taxon>
        <taxon>Eucalypteae</taxon>
        <taxon>Corymbia</taxon>
    </lineage>
</organism>
<dbReference type="Gramene" id="rna-gnl|WGS:JABURB|Cocit.L5161.1">
    <property type="protein sequence ID" value="cds-KAF7850649.1"/>
    <property type="gene ID" value="gene-BT93_L5161"/>
</dbReference>
<gene>
    <name evidence="7" type="ORF">BT93_L5161</name>
</gene>
<feature type="region of interest" description="Disordered" evidence="5">
    <location>
        <begin position="167"/>
        <end position="201"/>
    </location>
</feature>
<sequence length="345" mass="39363">MKKRALDRTKVVWRHLPPSITQAFLTEQIDNVFSGRYSWVSFRPGKSSQKRPTFSRAYIKFKRLEDVTEFAGLFNGHVFVNEKGSQFTTIVEFAAFQCVPAQRWRKDSREGTLITDPEYIEFLKLLAMPVENLPSAERQLERREAEGSGTAEGVPIVTTPLMDYVRRKRASKRSRTRGKLKEKAGKSSAESGPSLLSKLNTEKRRTSTTMCVLTDTARKSRRIERATCNLIGKVEKLQLSNKSNTLEPTFQAELLGGDSGVAGFDNSSNKKIQLSKRKARQIHKVFAGTAPRLFQEKHMTVLSAEKHGHRREKRDLINEDVREYLPEIHRGNKKNHPGPHSYNHL</sequence>
<evidence type="ECO:0000256" key="5">
    <source>
        <dbReference type="SAM" id="MobiDB-lite"/>
    </source>
</evidence>
<keyword evidence="3" id="KW-0866">Nonsense-mediated mRNA decay</keyword>
<keyword evidence="4" id="KW-0539">Nucleus</keyword>
<keyword evidence="8" id="KW-1185">Reference proteome</keyword>
<dbReference type="GO" id="GO:0045727">
    <property type="term" value="P:positive regulation of translation"/>
    <property type="evidence" value="ECO:0007669"/>
    <property type="project" value="TreeGrafter"/>
</dbReference>
<feature type="domain" description="UPF3" evidence="6">
    <location>
        <begin position="8"/>
        <end position="169"/>
    </location>
</feature>
<name>A0A8T0CWU7_CORYI</name>
<dbReference type="AlphaFoldDB" id="A0A8T0CWU7"/>
<comment type="subcellular location">
    <subcellularLocation>
        <location evidence="1">Nucleus</location>
    </subcellularLocation>
</comment>
<dbReference type="GO" id="GO:0005737">
    <property type="term" value="C:cytoplasm"/>
    <property type="evidence" value="ECO:0007669"/>
    <property type="project" value="TreeGrafter"/>
</dbReference>
<evidence type="ECO:0000256" key="3">
    <source>
        <dbReference type="ARBA" id="ARBA00023161"/>
    </source>
</evidence>
<dbReference type="PANTHER" id="PTHR13112:SF0">
    <property type="entry name" value="FI21285P1"/>
    <property type="match status" value="1"/>
</dbReference>
<dbReference type="CDD" id="cd12455">
    <property type="entry name" value="RRM_like_Smg4_UPF3"/>
    <property type="match status" value="1"/>
</dbReference>
<evidence type="ECO:0000313" key="8">
    <source>
        <dbReference type="Proteomes" id="UP000806378"/>
    </source>
</evidence>
<dbReference type="GO" id="GO:0000184">
    <property type="term" value="P:nuclear-transcribed mRNA catabolic process, nonsense-mediated decay"/>
    <property type="evidence" value="ECO:0007669"/>
    <property type="project" value="UniProtKB-KW"/>
</dbReference>
<dbReference type="InterPro" id="IPR012677">
    <property type="entry name" value="Nucleotide-bd_a/b_plait_sf"/>
</dbReference>
<dbReference type="InterPro" id="IPR005120">
    <property type="entry name" value="UPF3_dom"/>
</dbReference>
<evidence type="ECO:0000256" key="4">
    <source>
        <dbReference type="ARBA" id="ARBA00023242"/>
    </source>
</evidence>
<dbReference type="GO" id="GO:0003729">
    <property type="term" value="F:mRNA binding"/>
    <property type="evidence" value="ECO:0007669"/>
    <property type="project" value="TreeGrafter"/>
</dbReference>
<dbReference type="InterPro" id="IPR039722">
    <property type="entry name" value="Upf3"/>
</dbReference>